<dbReference type="Proteomes" id="UP000825935">
    <property type="component" value="Chromosome 8"/>
</dbReference>
<comment type="caution">
    <text evidence="1">The sequence shown here is derived from an EMBL/GenBank/DDBJ whole genome shotgun (WGS) entry which is preliminary data.</text>
</comment>
<accession>A0A8T2UC53</accession>
<name>A0A8T2UC53_CERRI</name>
<dbReference type="EMBL" id="CM035413">
    <property type="protein sequence ID" value="KAH7431135.1"/>
    <property type="molecule type" value="Genomic_DNA"/>
</dbReference>
<keyword evidence="2" id="KW-1185">Reference proteome</keyword>
<sequence length="92" mass="10443">MTASILVHKKESTNVPSHPFTPFHQSYGLHISHTIFMDSTYHIYDVPEGCLWQSLHPMTVSSLLSNDLSSHITKLFVHSYSSYSTVIHIRGD</sequence>
<reference evidence="1" key="1">
    <citation type="submission" date="2021-08" db="EMBL/GenBank/DDBJ databases">
        <title>WGS assembly of Ceratopteris richardii.</title>
        <authorList>
            <person name="Marchant D.B."/>
            <person name="Chen G."/>
            <person name="Jenkins J."/>
            <person name="Shu S."/>
            <person name="Leebens-Mack J."/>
            <person name="Grimwood J."/>
            <person name="Schmutz J."/>
            <person name="Soltis P."/>
            <person name="Soltis D."/>
            <person name="Chen Z.-H."/>
        </authorList>
    </citation>
    <scope>NUCLEOTIDE SEQUENCE</scope>
    <source>
        <strain evidence="1">Whitten #5841</strain>
        <tissue evidence="1">Leaf</tissue>
    </source>
</reference>
<dbReference type="AlphaFoldDB" id="A0A8T2UC53"/>
<gene>
    <name evidence="1" type="ORF">KP509_08G031700</name>
</gene>
<organism evidence="1 2">
    <name type="scientific">Ceratopteris richardii</name>
    <name type="common">Triangle waterfern</name>
    <dbReference type="NCBI Taxonomy" id="49495"/>
    <lineage>
        <taxon>Eukaryota</taxon>
        <taxon>Viridiplantae</taxon>
        <taxon>Streptophyta</taxon>
        <taxon>Embryophyta</taxon>
        <taxon>Tracheophyta</taxon>
        <taxon>Polypodiopsida</taxon>
        <taxon>Polypodiidae</taxon>
        <taxon>Polypodiales</taxon>
        <taxon>Pteridineae</taxon>
        <taxon>Pteridaceae</taxon>
        <taxon>Parkerioideae</taxon>
        <taxon>Ceratopteris</taxon>
    </lineage>
</organism>
<proteinExistence type="predicted"/>
<evidence type="ECO:0000313" key="2">
    <source>
        <dbReference type="Proteomes" id="UP000825935"/>
    </source>
</evidence>
<evidence type="ECO:0000313" key="1">
    <source>
        <dbReference type="EMBL" id="KAH7431135.1"/>
    </source>
</evidence>
<protein>
    <submittedName>
        <fullName evidence="1">Uncharacterized protein</fullName>
    </submittedName>
</protein>